<dbReference type="Proteomes" id="UP000192569">
    <property type="component" value="Chromosome I"/>
</dbReference>
<dbReference type="Pfam" id="PF13730">
    <property type="entry name" value="HTH_36"/>
    <property type="match status" value="1"/>
</dbReference>
<gene>
    <name evidence="2" type="ORF">SAMN00808754_1967</name>
</gene>
<feature type="compositionally biased region" description="Polar residues" evidence="1">
    <location>
        <begin position="176"/>
        <end position="191"/>
    </location>
</feature>
<keyword evidence="3" id="KW-1185">Reference proteome</keyword>
<feature type="compositionally biased region" description="Polar residues" evidence="1">
    <location>
        <begin position="128"/>
        <end position="140"/>
    </location>
</feature>
<dbReference type="STRING" id="698762.SAMN00808754_1967"/>
<reference evidence="2 3" key="1">
    <citation type="submission" date="2017-04" db="EMBL/GenBank/DDBJ databases">
        <authorList>
            <person name="Afonso C.L."/>
            <person name="Miller P.J."/>
            <person name="Scott M.A."/>
            <person name="Spackman E."/>
            <person name="Goraichik I."/>
            <person name="Dimitrov K.M."/>
            <person name="Suarez D.L."/>
            <person name="Swayne D.E."/>
        </authorList>
    </citation>
    <scope>NUCLEOTIDE SEQUENCE [LARGE SCALE GENOMIC DNA]</scope>
    <source>
        <strain evidence="2 3">ToBE</strain>
    </source>
</reference>
<dbReference type="EMBL" id="LT838272">
    <property type="protein sequence ID" value="SMB97825.1"/>
    <property type="molecule type" value="Genomic_DNA"/>
</dbReference>
<sequence>MNYIHQLNTFYDWLQCNRLSSSAQLLYHTLLMVNNRAGWTEWFQITNQALCGLMDVSENTLKRARNELKQKGLIEFKPSFKRNERTAYRIIPFDKVSKFDTQSDTKQFSVSKIDTEVDTKTELVSKFDTQVDTQPDTQSDTETDTEKSANRCGATAPAPPKTKTETKTKTKKDENNIVSSTYVEETPNGQEGQEKITNAALIAELVRAYREVIPQDKHQKGDYPFIGRLYNEHGYDAVLTAINDLGYAIESGFNPEKPLIYLRSLLLKPKKQPHYNGNSPPQKNIPRAFASLQEWVERRTRKEASPG</sequence>
<dbReference type="RefSeq" id="WP_084665549.1">
    <property type="nucleotide sequence ID" value="NZ_LT838272.1"/>
</dbReference>
<evidence type="ECO:0000256" key="1">
    <source>
        <dbReference type="SAM" id="MobiDB-lite"/>
    </source>
</evidence>
<organism evidence="2 3">
    <name type="scientific">Thermanaeromonas toyohensis ToBE</name>
    <dbReference type="NCBI Taxonomy" id="698762"/>
    <lineage>
        <taxon>Bacteria</taxon>
        <taxon>Bacillati</taxon>
        <taxon>Bacillota</taxon>
        <taxon>Clostridia</taxon>
        <taxon>Neomoorellales</taxon>
        <taxon>Neomoorellaceae</taxon>
        <taxon>Thermanaeromonas</taxon>
    </lineage>
</organism>
<evidence type="ECO:0000313" key="3">
    <source>
        <dbReference type="Proteomes" id="UP000192569"/>
    </source>
</evidence>
<dbReference type="AlphaFoldDB" id="A0A1W1VWV0"/>
<feature type="region of interest" description="Disordered" evidence="1">
    <location>
        <begin position="128"/>
        <end position="191"/>
    </location>
</feature>
<feature type="compositionally biased region" description="Basic and acidic residues" evidence="1">
    <location>
        <begin position="162"/>
        <end position="175"/>
    </location>
</feature>
<name>A0A1W1VWV0_9FIRM</name>
<dbReference type="OrthoDB" id="7365718at2"/>
<accession>A0A1W1VWV0</accession>
<protein>
    <submittedName>
        <fullName evidence="2">Helix-turn-helix domain-containing protein</fullName>
    </submittedName>
</protein>
<proteinExistence type="predicted"/>
<evidence type="ECO:0000313" key="2">
    <source>
        <dbReference type="EMBL" id="SMB97825.1"/>
    </source>
</evidence>